<evidence type="ECO:0000313" key="3">
    <source>
        <dbReference type="EMBL" id="CAD0308346.1"/>
    </source>
</evidence>
<dbReference type="EMBL" id="CAJDKC010000003">
    <property type="protein sequence ID" value="CAD0308346.1"/>
    <property type="molecule type" value="Genomic_DNA"/>
</dbReference>
<keyword evidence="1" id="KW-0472">Membrane</keyword>
<evidence type="ECO:0000256" key="1">
    <source>
        <dbReference type="SAM" id="Phobius"/>
    </source>
</evidence>
<evidence type="ECO:0000313" key="4">
    <source>
        <dbReference type="Proteomes" id="UP000587508"/>
    </source>
</evidence>
<dbReference type="AlphaFoldDB" id="A0A6V7C1J1"/>
<dbReference type="InterPro" id="IPR025196">
    <property type="entry name" value="DUF4126"/>
</dbReference>
<evidence type="ECO:0000259" key="2">
    <source>
        <dbReference type="Pfam" id="PF13548"/>
    </source>
</evidence>
<feature type="transmembrane region" description="Helical" evidence="1">
    <location>
        <begin position="200"/>
        <end position="221"/>
    </location>
</feature>
<gene>
    <name evidence="3" type="ORF">CFBP7900_06350</name>
</gene>
<name>A0A6V7C1J1_9XANT</name>
<dbReference type="EMBL" id="CAJDKC010000003">
    <property type="protein sequence ID" value="CAD0308354.1"/>
    <property type="molecule type" value="Genomic_DNA"/>
</dbReference>
<sequence length="249" mass="25747">MGGVVCQSATDRRAAAGPAVSPKFCQNSAIVLQLFAETDDAMSEAHLFVIGILLAWLAGIRVYLTVFGVGLAGLLGWIELPPALHPAQSWWVLGTSGALAVAEFFADKIPGVDSGWDLLQTLARVPAGAFLAAATLSPDGDLGTGALAAGAGVALTSHTLKAGTRALLNTSPEPASNWIASLTEDAVATTALALALAHPWLALSVAVGSSVLAALVVWWVWRLLWRGMRRLVAPTRAATTPAARRSPLS</sequence>
<feature type="domain" description="DUF4126" evidence="2">
    <location>
        <begin position="50"/>
        <end position="218"/>
    </location>
</feature>
<proteinExistence type="predicted"/>
<reference evidence="3 4" key="1">
    <citation type="submission" date="2020-07" db="EMBL/GenBank/DDBJ databases">
        <authorList>
            <person name="Pothier F. J."/>
        </authorList>
    </citation>
    <scope>NUCLEOTIDE SEQUENCE [LARGE SCALE GENOMIC DNA]</scope>
    <source>
        <strain evidence="3 4">CFBP 7900</strain>
    </source>
</reference>
<protein>
    <recommendedName>
        <fullName evidence="2">DUF4126 domain-containing protein</fullName>
    </recommendedName>
</protein>
<keyword evidence="1" id="KW-0812">Transmembrane</keyword>
<accession>A0A6V7C1J1</accession>
<keyword evidence="1" id="KW-1133">Transmembrane helix</keyword>
<feature type="transmembrane region" description="Helical" evidence="1">
    <location>
        <begin position="45"/>
        <end position="78"/>
    </location>
</feature>
<dbReference type="Proteomes" id="UP000587508">
    <property type="component" value="Unassembled WGS sequence"/>
</dbReference>
<comment type="caution">
    <text evidence="3">The sequence shown here is derived from an EMBL/GenBank/DDBJ whole genome shotgun (WGS) entry which is preliminary data.</text>
</comment>
<organism evidence="3 4">
    <name type="scientific">Xanthomonas hortorum pv. carotae</name>
    <dbReference type="NCBI Taxonomy" id="487904"/>
    <lineage>
        <taxon>Bacteria</taxon>
        <taxon>Pseudomonadati</taxon>
        <taxon>Pseudomonadota</taxon>
        <taxon>Gammaproteobacteria</taxon>
        <taxon>Lysobacterales</taxon>
        <taxon>Lysobacteraceae</taxon>
        <taxon>Xanthomonas</taxon>
    </lineage>
</organism>
<dbReference type="Pfam" id="PF13548">
    <property type="entry name" value="DUF4126"/>
    <property type="match status" value="1"/>
</dbReference>